<protein>
    <submittedName>
        <fullName evidence="1">Uncharacterized protein</fullName>
    </submittedName>
</protein>
<reference evidence="1" key="1">
    <citation type="submission" date="2020-05" db="EMBL/GenBank/DDBJ databases">
        <title>Large-scale comparative analyses of tick genomes elucidate their genetic diversity and vector capacities.</title>
        <authorList>
            <person name="Jia N."/>
            <person name="Wang J."/>
            <person name="Shi W."/>
            <person name="Du L."/>
            <person name="Sun Y."/>
            <person name="Zhan W."/>
            <person name="Jiang J."/>
            <person name="Wang Q."/>
            <person name="Zhang B."/>
            <person name="Ji P."/>
            <person name="Sakyi L.B."/>
            <person name="Cui X."/>
            <person name="Yuan T."/>
            <person name="Jiang B."/>
            <person name="Yang W."/>
            <person name="Lam T.T.-Y."/>
            <person name="Chang Q."/>
            <person name="Ding S."/>
            <person name="Wang X."/>
            <person name="Zhu J."/>
            <person name="Ruan X."/>
            <person name="Zhao L."/>
            <person name="Wei J."/>
            <person name="Que T."/>
            <person name="Du C."/>
            <person name="Cheng J."/>
            <person name="Dai P."/>
            <person name="Han X."/>
            <person name="Huang E."/>
            <person name="Gao Y."/>
            <person name="Liu J."/>
            <person name="Shao H."/>
            <person name="Ye R."/>
            <person name="Li L."/>
            <person name="Wei W."/>
            <person name="Wang X."/>
            <person name="Wang C."/>
            <person name="Yang T."/>
            <person name="Huo Q."/>
            <person name="Li W."/>
            <person name="Guo W."/>
            <person name="Chen H."/>
            <person name="Zhou L."/>
            <person name="Ni X."/>
            <person name="Tian J."/>
            <person name="Zhou Y."/>
            <person name="Sheng Y."/>
            <person name="Liu T."/>
            <person name="Pan Y."/>
            <person name="Xia L."/>
            <person name="Li J."/>
            <person name="Zhao F."/>
            <person name="Cao W."/>
        </authorList>
    </citation>
    <scope>NUCLEOTIDE SEQUENCE</scope>
    <source>
        <strain evidence="1">Dsil-2018</strain>
    </source>
</reference>
<dbReference type="Proteomes" id="UP000821865">
    <property type="component" value="Chromosome 8"/>
</dbReference>
<dbReference type="EMBL" id="CM023477">
    <property type="protein sequence ID" value="KAH7937630.1"/>
    <property type="molecule type" value="Genomic_DNA"/>
</dbReference>
<name>A0ACB8C9T6_DERSI</name>
<comment type="caution">
    <text evidence="1">The sequence shown here is derived from an EMBL/GenBank/DDBJ whole genome shotgun (WGS) entry which is preliminary data.</text>
</comment>
<keyword evidence="2" id="KW-1185">Reference proteome</keyword>
<gene>
    <name evidence="1" type="ORF">HPB49_013847</name>
</gene>
<evidence type="ECO:0000313" key="1">
    <source>
        <dbReference type="EMBL" id="KAH7937630.1"/>
    </source>
</evidence>
<evidence type="ECO:0000313" key="2">
    <source>
        <dbReference type="Proteomes" id="UP000821865"/>
    </source>
</evidence>
<organism evidence="1 2">
    <name type="scientific">Dermacentor silvarum</name>
    <name type="common">Tick</name>
    <dbReference type="NCBI Taxonomy" id="543639"/>
    <lineage>
        <taxon>Eukaryota</taxon>
        <taxon>Metazoa</taxon>
        <taxon>Ecdysozoa</taxon>
        <taxon>Arthropoda</taxon>
        <taxon>Chelicerata</taxon>
        <taxon>Arachnida</taxon>
        <taxon>Acari</taxon>
        <taxon>Parasitiformes</taxon>
        <taxon>Ixodida</taxon>
        <taxon>Ixodoidea</taxon>
        <taxon>Ixodidae</taxon>
        <taxon>Rhipicephalinae</taxon>
        <taxon>Dermacentor</taxon>
    </lineage>
</organism>
<accession>A0ACB8C9T6</accession>
<proteinExistence type="predicted"/>
<sequence>MEDRKDQATAAGSRGAAAARGSLSTEVAVAKPSKDEAPVREPKRDDADDAKDYRCGVFNYRPDWLQRFATPRYYAFILAVLGTCQGTYRLYMIATLSTMEKRFSLTSKASAFILIGDDCSPILANIVLILFLKRTSKPNWLTAGMACCFVGTLFNLMPYLVYGPRESYSGPNKTKSMDFCGKVGNVTKECEKPMFGDSTGAIMMFFTGNFLNGLGTTCYYTIGSTYMDDNVERSHTAAYFGYVMVFRLMGPVLGYVTGYFTLKIPEDITKKSHVKPGDPRWIGAWWLGYVFIAIAIFISTIPMILFPKKMHAGSEANKEQVAAKSRLKTDFTELWRGLGRLARNPVYMFRLVYSVAAYIVVAGMGTTFPRYAQKQFAMSASSASLVSGISGVCSNVVGIFIGSMYVHLLKPSPRVVGYEMTTVSAINALLFLLLMNINCHSLRYPVIHDGTNGLTIRNECNDVCDCPTAVYRPVCDEARKMEYFSACFAGCPTSDLNQTCNESLVSKLRKTQSSKESTSTHAGASGPFAEGLGNAWVRPSGDERTSSHGTVSANRTPEAPTHSQPANALSVNSGFHLTHDGCTSPPPWCRTARHF</sequence>